<protein>
    <submittedName>
        <fullName evidence="1">Uncharacterized protein</fullName>
    </submittedName>
</protein>
<proteinExistence type="predicted"/>
<sequence>MSSHDPSGHNMKHIIQELESLQLPEPVKGYFLDLLKHMDDRDNEWAKVVDMWKTYEKGSSRPNKAIIEIMRNIQDIFMKDDDFLKRLYKSRPSLSNSSDLAKLEPSVVGILDKIQDIIDKDTKFFEDEHERHEEDMKAMNVKLDEMKKKLIQVASNKY</sequence>
<dbReference type="EMBL" id="JASGXD010000016">
    <property type="protein sequence ID" value="KAK6000687.1"/>
    <property type="molecule type" value="Genomic_DNA"/>
</dbReference>
<evidence type="ECO:0000313" key="2">
    <source>
        <dbReference type="Proteomes" id="UP001341245"/>
    </source>
</evidence>
<comment type="caution">
    <text evidence="1">The sequence shown here is derived from an EMBL/GenBank/DDBJ whole genome shotgun (WGS) entry which is preliminary data.</text>
</comment>
<organism evidence="1 2">
    <name type="scientific">Aureobasidium pullulans</name>
    <name type="common">Black yeast</name>
    <name type="synonym">Pullularia pullulans</name>
    <dbReference type="NCBI Taxonomy" id="5580"/>
    <lineage>
        <taxon>Eukaryota</taxon>
        <taxon>Fungi</taxon>
        <taxon>Dikarya</taxon>
        <taxon>Ascomycota</taxon>
        <taxon>Pezizomycotina</taxon>
        <taxon>Dothideomycetes</taxon>
        <taxon>Dothideomycetidae</taxon>
        <taxon>Dothideales</taxon>
        <taxon>Saccotheciaceae</taxon>
        <taxon>Aureobasidium</taxon>
    </lineage>
</organism>
<gene>
    <name evidence="1" type="ORF">QM012_003412</name>
</gene>
<evidence type="ECO:0000313" key="1">
    <source>
        <dbReference type="EMBL" id="KAK6000687.1"/>
    </source>
</evidence>
<dbReference type="Proteomes" id="UP001341245">
    <property type="component" value="Unassembled WGS sequence"/>
</dbReference>
<reference evidence="1 2" key="1">
    <citation type="submission" date="2023-11" db="EMBL/GenBank/DDBJ databases">
        <title>Draft genome sequence and annotation of the polyextremotolerant black yeast-like fungus Aureobasidium pullulans NRRL 62042.</title>
        <authorList>
            <person name="Dielentheis-Frenken M.R.E."/>
            <person name="Wibberg D."/>
            <person name="Blank L.M."/>
            <person name="Tiso T."/>
        </authorList>
    </citation>
    <scope>NUCLEOTIDE SEQUENCE [LARGE SCALE GENOMIC DNA]</scope>
    <source>
        <strain evidence="1 2">NRRL 62042</strain>
    </source>
</reference>
<name>A0ABR0T8Q1_AURPU</name>
<keyword evidence="2" id="KW-1185">Reference proteome</keyword>
<accession>A0ABR0T8Q1</accession>